<keyword evidence="2" id="KW-1133">Transmembrane helix</keyword>
<gene>
    <name evidence="3" type="primary">RL10</name>
</gene>
<evidence type="ECO:0000313" key="4">
    <source>
        <dbReference type="EMBL" id="AKI18422.1"/>
    </source>
</evidence>
<feature type="compositionally biased region" description="Acidic residues" evidence="1">
    <location>
        <begin position="160"/>
        <end position="171"/>
    </location>
</feature>
<keyword evidence="2" id="KW-0812">Transmembrane</keyword>
<evidence type="ECO:0000313" key="5">
    <source>
        <dbReference type="Proteomes" id="UP000112015"/>
    </source>
</evidence>
<evidence type="ECO:0000256" key="1">
    <source>
        <dbReference type="SAM" id="MobiDB-lite"/>
    </source>
</evidence>
<dbReference type="PIRSF" id="PIRSF018454">
    <property type="entry name" value="Cytomega_TRL10"/>
    <property type="match status" value="1"/>
</dbReference>
<organismHost>
    <name type="scientific">Homo sapiens</name>
    <name type="common">Human</name>
    <dbReference type="NCBI Taxonomy" id="9606"/>
</organismHost>
<proteinExistence type="predicted"/>
<dbReference type="EMBL" id="KP745698">
    <property type="protein sequence ID" value="AKI18422.1"/>
    <property type="molecule type" value="Genomic_DNA"/>
</dbReference>
<dbReference type="Pfam" id="PF06084">
    <property type="entry name" value="Cytomega_TRL10"/>
    <property type="match status" value="1"/>
</dbReference>
<name>A0A0G2TC69_HCMV</name>
<dbReference type="EMBL" id="KP745639">
    <property type="protein sequence ID" value="AKI08560.1"/>
    <property type="molecule type" value="Genomic_DNA"/>
</dbReference>
<reference evidence="3 5" key="1">
    <citation type="journal article" date="2015" name="J. Virol.">
        <title>High-throughput analysis of human cytomegalovirus genome diversity highlights the widespread occurrence of gene-disrupting mutations and pervasive recombination.</title>
        <authorList>
            <person name="Sijmons S."/>
            <person name="Thys K."/>
            <person name="Mbong Ngwese M."/>
            <person name="Van Damme E."/>
            <person name="Dvorak J."/>
            <person name="Van Loock M."/>
            <person name="Li G."/>
            <person name="Tachezy R."/>
            <person name="Busson L."/>
            <person name="Aerssens J."/>
            <person name="Van Ranst M."/>
            <person name="Maes P."/>
        </authorList>
    </citation>
    <scope>NUCLEOTIDE SEQUENCE [LARGE SCALE GENOMIC DNA]</scope>
    <source>
        <strain evidence="3">BE/10/2011</strain>
        <strain evidence="4">BE/20/2011</strain>
    </source>
</reference>
<accession>A0A0G2TC69</accession>
<keyword evidence="2" id="KW-0472">Membrane</keyword>
<dbReference type="InterPro" id="IPR009284">
    <property type="entry name" value="Cytomega_TRL10"/>
</dbReference>
<protein>
    <submittedName>
        <fullName evidence="3">Envelope glycoRL1 protein0</fullName>
    </submittedName>
</protein>
<evidence type="ECO:0000256" key="2">
    <source>
        <dbReference type="SAM" id="Phobius"/>
    </source>
</evidence>
<dbReference type="Proteomes" id="UP000112015">
    <property type="component" value="Segment"/>
</dbReference>
<sequence>MYPRVMHAVCFLALGLISYVAVRAETMVATNCLVKEQNTHLTCRCNPNSTLSNTSNGSKCYAVCKCRVTEPITMLGAYSAWGAGSFVATLIVLLVVFFVIYAREEEKNNTGTEVDQCLAYRSLTRKKLEQHAAKKQNIYERIPYRPSRQNDNSPLIEPTGTDDEEDEDDDV</sequence>
<feature type="transmembrane region" description="Helical" evidence="2">
    <location>
        <begin position="78"/>
        <end position="101"/>
    </location>
</feature>
<dbReference type="Proteomes" id="UP000139920">
    <property type="component" value="Segment"/>
</dbReference>
<evidence type="ECO:0000313" key="3">
    <source>
        <dbReference type="EMBL" id="AKI08560.1"/>
    </source>
</evidence>
<feature type="region of interest" description="Disordered" evidence="1">
    <location>
        <begin position="133"/>
        <end position="171"/>
    </location>
</feature>
<organism evidence="3 5">
    <name type="scientific">Human cytomegalovirus</name>
    <name type="common">HHV-5</name>
    <name type="synonym">Human herpesvirus 5</name>
    <dbReference type="NCBI Taxonomy" id="10359"/>
    <lineage>
        <taxon>Viruses</taxon>
        <taxon>Duplodnaviria</taxon>
        <taxon>Heunggongvirae</taxon>
        <taxon>Peploviricota</taxon>
        <taxon>Herviviricetes</taxon>
        <taxon>Herpesvirales</taxon>
        <taxon>Orthoherpesviridae</taxon>
        <taxon>Betaherpesvirinae</taxon>
        <taxon>Cytomegalovirus</taxon>
        <taxon>Cytomegalovirus humanbeta5</taxon>
    </lineage>
</organism>